<evidence type="ECO:0000313" key="24">
    <source>
        <dbReference type="EMBL" id="GAC78628.1"/>
    </source>
</evidence>
<evidence type="ECO:0000256" key="2">
    <source>
        <dbReference type="ARBA" id="ARBA00004752"/>
    </source>
</evidence>
<dbReference type="AlphaFoldDB" id="M3VA89"/>
<accession>M3VA89</accession>
<feature type="transmembrane region" description="Helical" evidence="23">
    <location>
        <begin position="95"/>
        <end position="115"/>
    </location>
</feature>
<evidence type="ECO:0000256" key="16">
    <source>
        <dbReference type="ARBA" id="ARBA00038053"/>
    </source>
</evidence>
<evidence type="ECO:0000256" key="12">
    <source>
        <dbReference type="ARBA" id="ARBA00023306"/>
    </source>
</evidence>
<dbReference type="Proteomes" id="UP000035009">
    <property type="component" value="Unassembled WGS sequence"/>
</dbReference>
<comment type="function">
    <text evidence="21">Peptidoglycan polymerase that is essential for cell division.</text>
</comment>
<evidence type="ECO:0000256" key="14">
    <source>
        <dbReference type="ARBA" id="ARBA00032370"/>
    </source>
</evidence>
<evidence type="ECO:0000256" key="8">
    <source>
        <dbReference type="ARBA" id="ARBA00022960"/>
    </source>
</evidence>
<feature type="transmembrane region" description="Helical" evidence="23">
    <location>
        <begin position="283"/>
        <end position="310"/>
    </location>
</feature>
<keyword evidence="11 23" id="KW-0472">Membrane</keyword>
<proteinExistence type="inferred from homology"/>
<keyword evidence="5" id="KW-0328">Glycosyltransferase</keyword>
<dbReference type="eggNOG" id="COG0772">
    <property type="taxonomic scope" value="Bacteria"/>
</dbReference>
<feature type="transmembrane region" description="Helical" evidence="23">
    <location>
        <begin position="358"/>
        <end position="377"/>
    </location>
</feature>
<keyword evidence="8" id="KW-0133">Cell shape</keyword>
<protein>
    <recommendedName>
        <fullName evidence="17">Probable peptidoglycan glycosyltransferase FtsW</fullName>
        <ecNumber evidence="19">2.4.99.28</ecNumber>
    </recommendedName>
    <alternativeName>
        <fullName evidence="18">Cell division protein FtsW</fullName>
    </alternativeName>
    <alternativeName>
        <fullName evidence="15">Cell wall polymerase</fullName>
    </alternativeName>
    <alternativeName>
        <fullName evidence="14">Peptidoglycan polymerase</fullName>
    </alternativeName>
</protein>
<feature type="transmembrane region" description="Helical" evidence="23">
    <location>
        <begin position="185"/>
        <end position="202"/>
    </location>
</feature>
<dbReference type="NCBIfam" id="TIGR02614">
    <property type="entry name" value="ftsW"/>
    <property type="match status" value="1"/>
</dbReference>
<keyword evidence="13" id="KW-0961">Cell wall biogenesis/degradation</keyword>
<evidence type="ECO:0000256" key="18">
    <source>
        <dbReference type="ARBA" id="ARBA00041418"/>
    </source>
</evidence>
<evidence type="ECO:0000256" key="3">
    <source>
        <dbReference type="ARBA" id="ARBA00022475"/>
    </source>
</evidence>
<feature type="transmembrane region" description="Helical" evidence="23">
    <location>
        <begin position="61"/>
        <end position="83"/>
    </location>
</feature>
<keyword evidence="7 23" id="KW-0812">Transmembrane</keyword>
<evidence type="ECO:0000256" key="20">
    <source>
        <dbReference type="ARBA" id="ARBA00049902"/>
    </source>
</evidence>
<feature type="region of interest" description="Disordered" evidence="22">
    <location>
        <begin position="412"/>
        <end position="513"/>
    </location>
</feature>
<evidence type="ECO:0000256" key="10">
    <source>
        <dbReference type="ARBA" id="ARBA00022989"/>
    </source>
</evidence>
<dbReference type="Pfam" id="PF01098">
    <property type="entry name" value="FTSW_RODA_SPOVE"/>
    <property type="match status" value="1"/>
</dbReference>
<dbReference type="GO" id="GO:0071555">
    <property type="term" value="P:cell wall organization"/>
    <property type="evidence" value="ECO:0007669"/>
    <property type="project" value="UniProtKB-KW"/>
</dbReference>
<dbReference type="GO" id="GO:0008955">
    <property type="term" value="F:peptidoglycan glycosyltransferase activity"/>
    <property type="evidence" value="ECO:0007669"/>
    <property type="project" value="UniProtKB-EC"/>
</dbReference>
<dbReference type="InterPro" id="IPR013437">
    <property type="entry name" value="FtsW"/>
</dbReference>
<dbReference type="PANTHER" id="PTHR30474">
    <property type="entry name" value="CELL CYCLE PROTEIN"/>
    <property type="match status" value="1"/>
</dbReference>
<gene>
    <name evidence="24" type="primary">ftsW</name>
    <name evidence="24" type="ORF">GM1_004_00730</name>
</gene>
<dbReference type="GO" id="GO:0032153">
    <property type="term" value="C:cell division site"/>
    <property type="evidence" value="ECO:0007669"/>
    <property type="project" value="TreeGrafter"/>
</dbReference>
<keyword evidence="10 23" id="KW-1133">Transmembrane helix</keyword>
<dbReference type="GO" id="GO:0009252">
    <property type="term" value="P:peptidoglycan biosynthetic process"/>
    <property type="evidence" value="ECO:0007669"/>
    <property type="project" value="UniProtKB-UniPathway"/>
</dbReference>
<evidence type="ECO:0000313" key="25">
    <source>
        <dbReference type="Proteomes" id="UP000035009"/>
    </source>
</evidence>
<evidence type="ECO:0000256" key="11">
    <source>
        <dbReference type="ARBA" id="ARBA00023136"/>
    </source>
</evidence>
<keyword evidence="3" id="KW-1003">Cell membrane</keyword>
<dbReference type="InterPro" id="IPR018365">
    <property type="entry name" value="Cell_cycle_FtsW-rel_CS"/>
</dbReference>
<organism evidence="24 25">
    <name type="scientific">Gordonia malaquae NBRC 108250</name>
    <dbReference type="NCBI Taxonomy" id="1223542"/>
    <lineage>
        <taxon>Bacteria</taxon>
        <taxon>Bacillati</taxon>
        <taxon>Actinomycetota</taxon>
        <taxon>Actinomycetes</taxon>
        <taxon>Mycobacteriales</taxon>
        <taxon>Gordoniaceae</taxon>
        <taxon>Gordonia</taxon>
    </lineage>
</organism>
<evidence type="ECO:0000256" key="9">
    <source>
        <dbReference type="ARBA" id="ARBA00022984"/>
    </source>
</evidence>
<feature type="transmembrane region" description="Helical" evidence="23">
    <location>
        <begin position="322"/>
        <end position="346"/>
    </location>
</feature>
<dbReference type="GO" id="GO:0008360">
    <property type="term" value="P:regulation of cell shape"/>
    <property type="evidence" value="ECO:0007669"/>
    <property type="project" value="UniProtKB-KW"/>
</dbReference>
<evidence type="ECO:0000256" key="23">
    <source>
        <dbReference type="SAM" id="Phobius"/>
    </source>
</evidence>
<dbReference type="GO" id="GO:0005886">
    <property type="term" value="C:plasma membrane"/>
    <property type="evidence" value="ECO:0007669"/>
    <property type="project" value="UniProtKB-SubCell"/>
</dbReference>
<comment type="catalytic activity">
    <reaction evidence="20">
        <text>[GlcNAc-(1-&gt;4)-Mur2Ac(oyl-L-Ala-gamma-D-Glu-L-Lys-D-Ala-D-Ala)](n)-di-trans,octa-cis-undecaprenyl diphosphate + beta-D-GlcNAc-(1-&gt;4)-Mur2Ac(oyl-L-Ala-gamma-D-Glu-L-Lys-D-Ala-D-Ala)-di-trans,octa-cis-undecaprenyl diphosphate = [GlcNAc-(1-&gt;4)-Mur2Ac(oyl-L-Ala-gamma-D-Glu-L-Lys-D-Ala-D-Ala)](n+1)-di-trans,octa-cis-undecaprenyl diphosphate + di-trans,octa-cis-undecaprenyl diphosphate + H(+)</text>
        <dbReference type="Rhea" id="RHEA:23708"/>
        <dbReference type="Rhea" id="RHEA-COMP:9602"/>
        <dbReference type="Rhea" id="RHEA-COMP:9603"/>
        <dbReference type="ChEBI" id="CHEBI:15378"/>
        <dbReference type="ChEBI" id="CHEBI:58405"/>
        <dbReference type="ChEBI" id="CHEBI:60033"/>
        <dbReference type="ChEBI" id="CHEBI:78435"/>
        <dbReference type="EC" id="2.4.99.28"/>
    </reaction>
</comment>
<comment type="similarity">
    <text evidence="16">Belongs to the SEDS family. FtsW subfamily.</text>
</comment>
<evidence type="ECO:0000256" key="22">
    <source>
        <dbReference type="SAM" id="MobiDB-lite"/>
    </source>
</evidence>
<feature type="transmembrane region" description="Helical" evidence="23">
    <location>
        <begin position="207"/>
        <end position="224"/>
    </location>
</feature>
<evidence type="ECO:0000256" key="13">
    <source>
        <dbReference type="ARBA" id="ARBA00023316"/>
    </source>
</evidence>
<evidence type="ECO:0000256" key="6">
    <source>
        <dbReference type="ARBA" id="ARBA00022679"/>
    </source>
</evidence>
<dbReference type="EC" id="2.4.99.28" evidence="19"/>
<comment type="subcellular location">
    <subcellularLocation>
        <location evidence="1">Cell membrane</location>
        <topology evidence="1">Multi-pass membrane protein</topology>
    </subcellularLocation>
</comment>
<evidence type="ECO:0000256" key="17">
    <source>
        <dbReference type="ARBA" id="ARBA00041185"/>
    </source>
</evidence>
<evidence type="ECO:0000256" key="5">
    <source>
        <dbReference type="ARBA" id="ARBA00022676"/>
    </source>
</evidence>
<evidence type="ECO:0000256" key="15">
    <source>
        <dbReference type="ARBA" id="ARBA00033270"/>
    </source>
</evidence>
<evidence type="ECO:0000256" key="19">
    <source>
        <dbReference type="ARBA" id="ARBA00044770"/>
    </source>
</evidence>
<comment type="caution">
    <text evidence="24">The sequence shown here is derived from an EMBL/GenBank/DDBJ whole genome shotgun (WGS) entry which is preliminary data.</text>
</comment>
<dbReference type="STRING" id="410332.SAMN04488550_2748"/>
<dbReference type="GO" id="GO:0051301">
    <property type="term" value="P:cell division"/>
    <property type="evidence" value="ECO:0007669"/>
    <property type="project" value="UniProtKB-KW"/>
</dbReference>
<evidence type="ECO:0000256" key="7">
    <source>
        <dbReference type="ARBA" id="ARBA00022692"/>
    </source>
</evidence>
<keyword evidence="6" id="KW-0808">Transferase</keyword>
<keyword evidence="9" id="KW-0573">Peptidoglycan synthesis</keyword>
<dbReference type="EMBL" id="BAOP01000004">
    <property type="protein sequence ID" value="GAC78628.1"/>
    <property type="molecule type" value="Genomic_DNA"/>
</dbReference>
<dbReference type="InterPro" id="IPR001182">
    <property type="entry name" value="FtsW/RodA"/>
</dbReference>
<name>M3VA89_GORML</name>
<keyword evidence="12" id="KW-0131">Cell cycle</keyword>
<dbReference type="UniPathway" id="UPA00219"/>
<evidence type="ECO:0000256" key="1">
    <source>
        <dbReference type="ARBA" id="ARBA00004651"/>
    </source>
</evidence>
<reference evidence="24 25" key="1">
    <citation type="submission" date="2013-02" db="EMBL/GenBank/DDBJ databases">
        <title>Whole genome shotgun sequence of Gordonia malaquae NBRC 108250.</title>
        <authorList>
            <person name="Yoshida I."/>
            <person name="Hosoyama A."/>
            <person name="Tsuchikane K."/>
            <person name="Ando Y."/>
            <person name="Baba S."/>
            <person name="Ohji S."/>
            <person name="Hamada M."/>
            <person name="Tamura T."/>
            <person name="Yamazoe A."/>
            <person name="Yamazaki S."/>
            <person name="Fujita N."/>
        </authorList>
    </citation>
    <scope>NUCLEOTIDE SEQUENCE [LARGE SCALE GENOMIC DNA]</scope>
    <source>
        <strain evidence="24 25">NBRC 108250</strain>
    </source>
</reference>
<dbReference type="PANTHER" id="PTHR30474:SF2">
    <property type="entry name" value="PEPTIDOGLYCAN GLYCOSYLTRANSFERASE FTSW-RELATED"/>
    <property type="match status" value="1"/>
</dbReference>
<dbReference type="GO" id="GO:0015648">
    <property type="term" value="F:lipid-linked peptidoglycan transporter activity"/>
    <property type="evidence" value="ECO:0007669"/>
    <property type="project" value="TreeGrafter"/>
</dbReference>
<dbReference type="PROSITE" id="PS00428">
    <property type="entry name" value="FTSW_RODA_SPOVE"/>
    <property type="match status" value="1"/>
</dbReference>
<evidence type="ECO:0000256" key="21">
    <source>
        <dbReference type="ARBA" id="ARBA00049966"/>
    </source>
</evidence>
<evidence type="ECO:0000256" key="4">
    <source>
        <dbReference type="ARBA" id="ARBA00022618"/>
    </source>
</evidence>
<keyword evidence="25" id="KW-1185">Reference proteome</keyword>
<comment type="pathway">
    <text evidence="2">Cell wall biogenesis; peptidoglycan biosynthesis.</text>
</comment>
<sequence>MSSFDVRAVIGTVRQGVGNLVGRPLTSFHMVLSLTVILTVLGLLMVLSASSVDGYSKDGSAYGMFTTQAMFVALGFVGFYLAMRVSPAALQRLSFPLVLVSLFLLIMVMIPGVGVQGGGAKRWIEIGGLTLQPSEVAKVALCLWGASILAHKRPGGTFSKELLLPLLPVAAVMAFLVAIQPNQSTMMILVMIVGVLLVFAGLPGRIVASFAFFGAIGFVAFAFVEEYRAARVFSFLGGAQDVLGGGYQANQAKFALADGGIFGKGLGQGTAKWNYLPNAHNDFIFAIIGEELGLIGALSVVILYVLLGWVGMRIARRSADPFLRLLSVTITVLFLAQAFINIGYVIGLLPVTGIQLPILSYGGTSALTMLAMLGLLANAARHEPAAVTALTRPKPKGLARLLRLPVPQAYKPPRAAVSRSRRERRRPAPSADRRRPAPARSSRVRRPAAGSGSTSVRSGEIHYPGSQPGAFRREQPRQPRSAAARAERSRRSGADTSSRARPTRRNEGETRRR</sequence>
<feature type="compositionally biased region" description="Basic and acidic residues" evidence="22">
    <location>
        <begin position="504"/>
        <end position="513"/>
    </location>
</feature>
<feature type="transmembrane region" description="Helical" evidence="23">
    <location>
        <begin position="28"/>
        <end position="49"/>
    </location>
</feature>
<feature type="transmembrane region" description="Helical" evidence="23">
    <location>
        <begin position="162"/>
        <end position="179"/>
    </location>
</feature>
<keyword evidence="4 24" id="KW-0132">Cell division</keyword>